<sequence length="611" mass="69389">MTIKTIKITNIDHDELECLTGQLNMHNDHHDLPHPSFQRTSDGHDIPHPRFQSDLGRNDSGYAGSERMGRDDAQENVESHSTEMSGKYEDGAIDFEENISQRKLVKSQMYFNFSPSPLNTFEYGMTKLSRIEKILLDGFPIKPSQPLVKEYMSFTFVHGNHIDLYQASLALFDAEPDERQTDDNKSGIVVVYLDEKFTFEILTHLANKRDILDIKGNNTFIAVKSDELLQDRSKLRHILRHVFGEGLHVVDAKGKMDKLFMKFENVLSQAITNTRKMIDDVRKENGEDERLKPVEKRFSELCKIHDKGMYDSCETREKFMWSESALSRLKDQGLQGYTTEHNTLVLFFQCSSTSKNITENMIPIAIRKRFPKLKIILIQKPLFNPHHEVKSGDKLHPCKHASTNYGTIGMFGVLTQPDRKPRRCCISSPHVISSGQSAYILNATVKLGKCIWPPVVGANRINVEDLAVICSEFFNINILERKVGRQITLFHGDRSKLKRRKVFKFGATTLETIGFIGDPEFVLTIGDPVNVFLIEPEDPDDDRSRFSEPGDSGAIVLTKFGKDVVALSMIFGGDVDLEGVARNNSIAVDLKQALHRFEANNKGQRIKLDTL</sequence>
<dbReference type="GeneID" id="111102587"/>
<feature type="region of interest" description="Disordered" evidence="1">
    <location>
        <begin position="29"/>
        <end position="84"/>
    </location>
</feature>
<gene>
    <name evidence="3 4" type="primary">LOC111102587</name>
</gene>
<evidence type="ECO:0000313" key="4">
    <source>
        <dbReference type="RefSeq" id="XP_022291105.1"/>
    </source>
</evidence>
<evidence type="ECO:0000256" key="1">
    <source>
        <dbReference type="SAM" id="MobiDB-lite"/>
    </source>
</evidence>
<protein>
    <submittedName>
        <fullName evidence="3 4">Uncharacterized protein LOC111102587 isoform X1</fullName>
    </submittedName>
</protein>
<dbReference type="AlphaFoldDB" id="A0A8B8AIV5"/>
<proteinExistence type="predicted"/>
<evidence type="ECO:0000313" key="3">
    <source>
        <dbReference type="RefSeq" id="XP_022291103.1"/>
    </source>
</evidence>
<dbReference type="RefSeq" id="XP_022291103.1">
    <property type="nucleotide sequence ID" value="XM_022435395.1"/>
</dbReference>
<dbReference type="KEGG" id="cvn:111102587"/>
<dbReference type="RefSeq" id="XP_022291105.1">
    <property type="nucleotide sequence ID" value="XM_022435397.1"/>
</dbReference>
<evidence type="ECO:0000313" key="2">
    <source>
        <dbReference type="Proteomes" id="UP000694844"/>
    </source>
</evidence>
<reference evidence="3 4" key="1">
    <citation type="submission" date="2025-04" db="UniProtKB">
        <authorList>
            <consortium name="RefSeq"/>
        </authorList>
    </citation>
    <scope>IDENTIFICATION</scope>
    <source>
        <tissue evidence="3 4">Whole sample</tissue>
    </source>
</reference>
<accession>A0A8B8AIV5</accession>
<dbReference type="OrthoDB" id="6154889at2759"/>
<dbReference type="Proteomes" id="UP000694844">
    <property type="component" value="Chromosome 7"/>
</dbReference>
<keyword evidence="2" id="KW-1185">Reference proteome</keyword>
<feature type="compositionally biased region" description="Basic and acidic residues" evidence="1">
    <location>
        <begin position="67"/>
        <end position="84"/>
    </location>
</feature>
<name>A0A8B8AIV5_CRAVI</name>
<organism evidence="2 4">
    <name type="scientific">Crassostrea virginica</name>
    <name type="common">Eastern oyster</name>
    <dbReference type="NCBI Taxonomy" id="6565"/>
    <lineage>
        <taxon>Eukaryota</taxon>
        <taxon>Metazoa</taxon>
        <taxon>Spiralia</taxon>
        <taxon>Lophotrochozoa</taxon>
        <taxon>Mollusca</taxon>
        <taxon>Bivalvia</taxon>
        <taxon>Autobranchia</taxon>
        <taxon>Pteriomorphia</taxon>
        <taxon>Ostreida</taxon>
        <taxon>Ostreoidea</taxon>
        <taxon>Ostreidae</taxon>
        <taxon>Crassostrea</taxon>
    </lineage>
</organism>